<evidence type="ECO:0000256" key="3">
    <source>
        <dbReference type="SAM" id="SignalP"/>
    </source>
</evidence>
<dbReference type="Pfam" id="PF13458">
    <property type="entry name" value="Peripla_BP_6"/>
    <property type="match status" value="1"/>
</dbReference>
<dbReference type="RefSeq" id="WP_106347017.1">
    <property type="nucleotide sequence ID" value="NZ_PVUE01000001.1"/>
</dbReference>
<dbReference type="InterPro" id="IPR028082">
    <property type="entry name" value="Peripla_BP_I"/>
</dbReference>
<dbReference type="Proteomes" id="UP000237752">
    <property type="component" value="Unassembled WGS sequence"/>
</dbReference>
<evidence type="ECO:0000256" key="1">
    <source>
        <dbReference type="ARBA" id="ARBA00010062"/>
    </source>
</evidence>
<comment type="similarity">
    <text evidence="1">Belongs to the leucine-binding protein family.</text>
</comment>
<evidence type="ECO:0000313" key="5">
    <source>
        <dbReference type="EMBL" id="PRZ43946.1"/>
    </source>
</evidence>
<name>A0A2T1A5T1_9ACTN</name>
<accession>A0A2T1A5T1</accession>
<dbReference type="Gene3D" id="3.40.50.2300">
    <property type="match status" value="2"/>
</dbReference>
<sequence>MHKVNRAIVIGALTLTLAAAACSTKGGDSGTAKTGAGGVKTDYGVTDSNITLGVMTDQSGVDKTDGIAVTQGNQLWADQLNANGGVCGRKIKLNVRDTGYDAQKAVTLYGPMKDDVAGMVQLLGSPIVAALKSSLTSDSMLSLPVSWAAGNLAVPVTMNVGATYSIEILNGLAYLQGQGLIKDGDAIGHIYIASEYGDDALAGSKAYAKDHDMTIVGAKISAQDTDMTAAVTSLKSQNVKAVVITTASGQTGGVATQMAAQGLGSLPLLGNNPTFAPTILQTPAKDAMANYYRSAPIAPFNSDIPIAQKIAAAYDAKFQEPPMDKVDIGYVFGMAFETVLQKACKNKDMTRAGLVKASHEVKVDTKGLTAPLDYSTEGEPPTRATYIEKVDPSAKGGLMVVDGPTASTEAKKYEVQSK</sequence>
<keyword evidence="2 3" id="KW-0732">Signal</keyword>
<dbReference type="PANTHER" id="PTHR47235:SF1">
    <property type="entry name" value="BLR6548 PROTEIN"/>
    <property type="match status" value="1"/>
</dbReference>
<evidence type="ECO:0000313" key="6">
    <source>
        <dbReference type="Proteomes" id="UP000237752"/>
    </source>
</evidence>
<keyword evidence="6" id="KW-1185">Reference proteome</keyword>
<dbReference type="PANTHER" id="PTHR47235">
    <property type="entry name" value="BLR6548 PROTEIN"/>
    <property type="match status" value="1"/>
</dbReference>
<comment type="caution">
    <text evidence="5">The sequence shown here is derived from an EMBL/GenBank/DDBJ whole genome shotgun (WGS) entry which is preliminary data.</text>
</comment>
<feature type="chain" id="PRO_5015703102" evidence="3">
    <location>
        <begin position="22"/>
        <end position="418"/>
    </location>
</feature>
<proteinExistence type="inferred from homology"/>
<feature type="domain" description="Leucine-binding protein" evidence="4">
    <location>
        <begin position="50"/>
        <end position="391"/>
    </location>
</feature>
<dbReference type="PROSITE" id="PS51257">
    <property type="entry name" value="PROKAR_LIPOPROTEIN"/>
    <property type="match status" value="1"/>
</dbReference>
<evidence type="ECO:0000259" key="4">
    <source>
        <dbReference type="Pfam" id="PF13458"/>
    </source>
</evidence>
<reference evidence="5 6" key="1">
    <citation type="submission" date="2018-03" db="EMBL/GenBank/DDBJ databases">
        <title>Genomic Encyclopedia of Archaeal and Bacterial Type Strains, Phase II (KMG-II): from individual species to whole genera.</title>
        <authorList>
            <person name="Goeker M."/>
        </authorList>
    </citation>
    <scope>NUCLEOTIDE SEQUENCE [LARGE SCALE GENOMIC DNA]</scope>
    <source>
        <strain evidence="5 6">DSM 100065</strain>
    </source>
</reference>
<protein>
    <submittedName>
        <fullName evidence="5">Amino acid/amide ABC transporter substrate-binding protein (HAAT family)</fullName>
    </submittedName>
</protein>
<feature type="signal peptide" evidence="3">
    <location>
        <begin position="1"/>
        <end position="21"/>
    </location>
</feature>
<dbReference type="OrthoDB" id="7337537at2"/>
<dbReference type="EMBL" id="PVUE01000001">
    <property type="protein sequence ID" value="PRZ43946.1"/>
    <property type="molecule type" value="Genomic_DNA"/>
</dbReference>
<evidence type="ECO:0000256" key="2">
    <source>
        <dbReference type="ARBA" id="ARBA00022729"/>
    </source>
</evidence>
<organism evidence="5 6">
    <name type="scientific">Antricoccus suffuscus</name>
    <dbReference type="NCBI Taxonomy" id="1629062"/>
    <lineage>
        <taxon>Bacteria</taxon>
        <taxon>Bacillati</taxon>
        <taxon>Actinomycetota</taxon>
        <taxon>Actinomycetes</taxon>
        <taxon>Geodermatophilales</taxon>
        <taxon>Antricoccaceae</taxon>
        <taxon>Antricoccus</taxon>
    </lineage>
</organism>
<dbReference type="SUPFAM" id="SSF53822">
    <property type="entry name" value="Periplasmic binding protein-like I"/>
    <property type="match status" value="1"/>
</dbReference>
<dbReference type="AlphaFoldDB" id="A0A2T1A5T1"/>
<dbReference type="InterPro" id="IPR028081">
    <property type="entry name" value="Leu-bd"/>
</dbReference>
<gene>
    <name evidence="5" type="ORF">CLV47_10170</name>
</gene>